<accession>A0A7T4PLT0</accession>
<evidence type="ECO:0000313" key="2">
    <source>
        <dbReference type="EMBL" id="QQC92677.1"/>
    </source>
</evidence>
<dbReference type="Proteomes" id="UP000596130">
    <property type="component" value="Chromosome"/>
</dbReference>
<dbReference type="EMBL" id="CP065959">
    <property type="protein sequence ID" value="QQC92677.1"/>
    <property type="molecule type" value="Genomic_DNA"/>
</dbReference>
<dbReference type="AlphaFoldDB" id="A0A7T4PLT0"/>
<evidence type="ECO:0000313" key="3">
    <source>
        <dbReference type="Proteomes" id="UP000596130"/>
    </source>
</evidence>
<organism evidence="2 3">
    <name type="scientific">Streptomyces alfalfae</name>
    <dbReference type="NCBI Taxonomy" id="1642299"/>
    <lineage>
        <taxon>Bacteria</taxon>
        <taxon>Bacillati</taxon>
        <taxon>Actinomycetota</taxon>
        <taxon>Actinomycetes</taxon>
        <taxon>Kitasatosporales</taxon>
        <taxon>Streptomycetaceae</taxon>
        <taxon>Streptomyces</taxon>
    </lineage>
</organism>
<proteinExistence type="predicted"/>
<dbReference type="RefSeq" id="WP_198504344.1">
    <property type="nucleotide sequence ID" value="NZ_CP065959.1"/>
</dbReference>
<name>A0A7T4PLT0_9ACTN</name>
<protein>
    <submittedName>
        <fullName evidence="2">Uncharacterized protein</fullName>
    </submittedName>
</protein>
<sequence>MGIDDIILSYSSDHWLGPWHDDSVQRWDIGMHFKDEGPGPCFGTIELYTVDHSHRRFLLRISSATRTIAKMTKRMTKTVAPPPEAHILASSIDDSES</sequence>
<evidence type="ECO:0000256" key="1">
    <source>
        <dbReference type="SAM" id="MobiDB-lite"/>
    </source>
</evidence>
<feature type="region of interest" description="Disordered" evidence="1">
    <location>
        <begin position="75"/>
        <end position="97"/>
    </location>
</feature>
<reference evidence="2 3" key="1">
    <citation type="submission" date="2020-12" db="EMBL/GenBank/DDBJ databases">
        <title>Identification and biosynthesis of polyene macrolides produced by Streptomyces alfalfae Men-myco-93-63.</title>
        <authorList>
            <person name="Liu D."/>
            <person name="Li Y."/>
            <person name="Liu L."/>
            <person name="Han X."/>
            <person name="Shen F."/>
        </authorList>
    </citation>
    <scope>NUCLEOTIDE SEQUENCE [LARGE SCALE GENOMIC DNA]</scope>
    <source>
        <strain evidence="2 3">Men-myco-93-63</strain>
    </source>
</reference>
<gene>
    <name evidence="2" type="ORF">I8755_33140</name>
</gene>